<dbReference type="Gene3D" id="2.130.10.10">
    <property type="entry name" value="YVTN repeat-like/Quinoprotein amine dehydrogenase"/>
    <property type="match status" value="1"/>
</dbReference>
<dbReference type="InterPro" id="IPR015943">
    <property type="entry name" value="WD40/YVTN_repeat-like_dom_sf"/>
</dbReference>
<dbReference type="InterPro" id="IPR019405">
    <property type="entry name" value="Lactonase_7-beta_prop"/>
</dbReference>
<dbReference type="Proteomes" id="UP000279259">
    <property type="component" value="Unassembled WGS sequence"/>
</dbReference>
<dbReference type="InterPro" id="IPR029058">
    <property type="entry name" value="AB_hydrolase_fold"/>
</dbReference>
<name>A0A427YXE9_9TREE</name>
<evidence type="ECO:0000313" key="4">
    <source>
        <dbReference type="Proteomes" id="UP000279259"/>
    </source>
</evidence>
<dbReference type="SUPFAM" id="SSF75011">
    <property type="entry name" value="3-carboxy-cis,cis-mucoante lactonizing enzyme"/>
    <property type="match status" value="1"/>
</dbReference>
<comment type="similarity">
    <text evidence="1">Belongs to the cycloisomerase 2 family.</text>
</comment>
<dbReference type="EMBL" id="RSCD01000001">
    <property type="protein sequence ID" value="RSH95752.1"/>
    <property type="molecule type" value="Genomic_DNA"/>
</dbReference>
<dbReference type="InterPro" id="IPR000073">
    <property type="entry name" value="AB_hydrolase_1"/>
</dbReference>
<evidence type="ECO:0000256" key="1">
    <source>
        <dbReference type="ARBA" id="ARBA00005564"/>
    </source>
</evidence>
<comment type="caution">
    <text evidence="3">The sequence shown here is derived from an EMBL/GenBank/DDBJ whole genome shotgun (WGS) entry which is preliminary data.</text>
</comment>
<keyword evidence="4" id="KW-1185">Reference proteome</keyword>
<dbReference type="Pfam" id="PF10282">
    <property type="entry name" value="Lactonase"/>
    <property type="match status" value="1"/>
</dbReference>
<reference evidence="3 4" key="1">
    <citation type="submission" date="2018-11" db="EMBL/GenBank/DDBJ databases">
        <title>Genome sequence of Saitozyma podzolica DSM 27192.</title>
        <authorList>
            <person name="Aliyu H."/>
            <person name="Gorte O."/>
            <person name="Ochsenreither K."/>
        </authorList>
    </citation>
    <scope>NUCLEOTIDE SEQUENCE [LARGE SCALE GENOMIC DNA]</scope>
    <source>
        <strain evidence="3 4">DSM 27192</strain>
    </source>
</reference>
<gene>
    <name evidence="3" type="ORF">EHS25_000844</name>
</gene>
<dbReference type="GO" id="GO:0017057">
    <property type="term" value="F:6-phosphogluconolactonase activity"/>
    <property type="evidence" value="ECO:0007669"/>
    <property type="project" value="TreeGrafter"/>
</dbReference>
<dbReference type="PANTHER" id="PTHR30344">
    <property type="entry name" value="6-PHOSPHOGLUCONOLACTONASE-RELATED"/>
    <property type="match status" value="1"/>
</dbReference>
<sequence length="634" mass="67807">MFSAHSLVFPLDRKVFYLLSKRSSSGSNSKECATSAPPPIVAMHGLGGASTFWIPAFTASGLLGTRDVYLLDLDGHGQSEWSGRDLTIDDLVEDLEEVITALGLEKVVLVGHSMNGIVTSIFSERHPSAVECLILIHPVRNLAPPACERMRQRADAAATVSGLGDIANSVASGAVSRGCAASDHAATALVRHLVASTRPAAYAAACIALARAPIIDGTKLRNRVKVHLIGGEEDYLAGPEAVRAWAEEAGGLLAPSSYFLLLGTFRSPFIYTLSFDVPSRRLSLLHANAAVSGHSWLDVSGSKRVLYTTGWSDPPAVSAYSIALPTPTTPHPTVELLQSVPSKYLSGYVCSNGKAVYSACGPQVDVFELDDAGSLKMQPAVQSFALVAEEDRHKGATQLDFGGLRHGGHSCDLSPCGTKLYVADIGRNCVWLYHVDPSTGYLTESSKNAARRQHDGPRHAWPHPNGRIVYSLQEHSSHVDVLQLSADDNGLEWLEGVSILPEGRDCKLFWADEVRLSPSADILFASTRGLEPHTKGYVVAWSLTPSGRLAVPALDGDDTSLHRFETRTSGGWANAIAVCPELGPRGEVFLTLTDSEEGFVQVLSYTRDEGFEVLDEVPVGSSGEHVGASVAVWL</sequence>
<dbReference type="AlphaFoldDB" id="A0A427YXE9"/>
<organism evidence="3 4">
    <name type="scientific">Saitozyma podzolica</name>
    <dbReference type="NCBI Taxonomy" id="1890683"/>
    <lineage>
        <taxon>Eukaryota</taxon>
        <taxon>Fungi</taxon>
        <taxon>Dikarya</taxon>
        <taxon>Basidiomycota</taxon>
        <taxon>Agaricomycotina</taxon>
        <taxon>Tremellomycetes</taxon>
        <taxon>Tremellales</taxon>
        <taxon>Trimorphomycetaceae</taxon>
        <taxon>Saitozyma</taxon>
    </lineage>
</organism>
<dbReference type="Pfam" id="PF00561">
    <property type="entry name" value="Abhydrolase_1"/>
    <property type="match status" value="1"/>
</dbReference>
<dbReference type="STRING" id="1890683.A0A427YXE9"/>
<dbReference type="PANTHER" id="PTHR30344:SF4">
    <property type="entry name" value="CYCLASE, PUTATIVE (AFU_ORTHOLOGUE AFUA_6G11580)-RELATED"/>
    <property type="match status" value="1"/>
</dbReference>
<accession>A0A427YXE9</accession>
<feature type="domain" description="AB hydrolase-1" evidence="2">
    <location>
        <begin position="38"/>
        <end position="142"/>
    </location>
</feature>
<dbReference type="InterPro" id="IPR050282">
    <property type="entry name" value="Cycloisomerase_2"/>
</dbReference>
<proteinExistence type="inferred from homology"/>
<dbReference type="SUPFAM" id="SSF53474">
    <property type="entry name" value="alpha/beta-Hydrolases"/>
    <property type="match status" value="1"/>
</dbReference>
<dbReference type="OrthoDB" id="1715191at2759"/>
<evidence type="ECO:0000313" key="3">
    <source>
        <dbReference type="EMBL" id="RSH95752.1"/>
    </source>
</evidence>
<evidence type="ECO:0000259" key="2">
    <source>
        <dbReference type="Pfam" id="PF00561"/>
    </source>
</evidence>
<dbReference type="Gene3D" id="3.40.50.1820">
    <property type="entry name" value="alpha/beta hydrolase"/>
    <property type="match status" value="1"/>
</dbReference>
<protein>
    <recommendedName>
        <fullName evidence="2">AB hydrolase-1 domain-containing protein</fullName>
    </recommendedName>
</protein>